<feature type="domain" description="Thioredoxin" evidence="3">
    <location>
        <begin position="31"/>
        <end position="167"/>
    </location>
</feature>
<dbReference type="PANTHER" id="PTHR19991">
    <property type="entry name" value="L 2 01289"/>
    <property type="match status" value="1"/>
</dbReference>
<dbReference type="EMBL" id="OU895877">
    <property type="protein sequence ID" value="CAH1715596.1"/>
    <property type="molecule type" value="Genomic_DNA"/>
</dbReference>
<evidence type="ECO:0000256" key="2">
    <source>
        <dbReference type="SAM" id="SignalP"/>
    </source>
</evidence>
<feature type="compositionally biased region" description="Basic residues" evidence="1">
    <location>
        <begin position="1087"/>
        <end position="1097"/>
    </location>
</feature>
<evidence type="ECO:0000259" key="3">
    <source>
        <dbReference type="PROSITE" id="PS51352"/>
    </source>
</evidence>
<sequence>MISSRLKYITTPIFIFLIFLAIPTWVECGSSKKGSPAPPAEPEPTIEEVSAKQLEKILADKDYVAVYWYARSCVTCDTVLAELEKIDDDTDSFGVDFVKINDKRLAKQYGIKNFPALTYFREKEPIIYDGDLMDEEGVLDFLTSLEAMDLPDRIEEVNSKILSKIIEETPYVAVLFCPDHSNCDHGSMNKPECRKCAKALQELENIDDEADQLGIGFVKIHDETLADEYNLGDLPRLVYYRHKTPIIYENELSREEDVLEWLIENKSTGDDEDVIEEVTAKTLGTLIQNIDNLVVVFYDKDDEDSLQVIEELEKIDDDCDKHGIQFVKIDDAGAAKEHGVKDFPTIIYFEKKEPNKYSGDLMDEDEILHWLLSHLENDEIEDVDEETLERMVKEGRTMAVLFYDNNDKKSAKALAELENIDDECDQLGIAFVKIDNADEAKEYGIDKLPKLLYFEKGIPTVYEGNLEKEEEVLRWMELQTSSDEIEDVTDEMLDLIISKMHHVAVLFYDKESKKSQKVLAELENIDDECDQNDIAFVKIDDDNEAREWGIEDLPTMVLFERGIPHIYEGDLMEEEELLGWLIHQKKHTEIPEVTDEMKDKLIETFPHVAVIFYDKDDKQDIRVLNEMENIDDDLEREGIIIVRLDNADEAKEYGLDHLPAMVYFENKIPAIYEGDLMNEDEVLEWLVLQKNSATIEEVTDEILSELIETHEYVVVYFTGDCEEGDKCDRILEDLENIDDELDEAGIIFVTTEEFDIAKKYGLAPKQLPKLVFFRNKDPLIYEGDLDDEDEVLAWLTDENTLEIPGKIEEVNMKMLEKILSENDHIVVFFYPEGDKKSHKILNELENIDDECEEKDIDFVKTSDEGIEKEYDLPTLPALAFYRHKFRTIYTGDLMNEDQILKWVLDLIEATPDVIELVDRRTLQVLINDIDHLAVLFYSERCETCPAVLERLETIDDDTDKQNIQFVKTNDIKLAHEIGVFSFPALIYYETGVPIMFDGNLKNEKKVLQWLVDQKNDECLYFGIEKGNSNAKKSQKSYVEPYRCCPTKSDKSSSKLAVLTETDLGYSKAVQNEITFVFKTDDDDKAVGKTKKDKKGATKKSPPTPQKASQDSGKASKKADKDVDGKKDKEEVKEKERRKKEREPREKDSKDMKEKEDKKEKKAKDKKDKANFITISCKINLNEIPEIISCHTLIE</sequence>
<dbReference type="Proteomes" id="UP001153620">
    <property type="component" value="Chromosome 1"/>
</dbReference>
<reference evidence="4" key="1">
    <citation type="submission" date="2022-01" db="EMBL/GenBank/DDBJ databases">
        <authorList>
            <person name="King R."/>
        </authorList>
    </citation>
    <scope>NUCLEOTIDE SEQUENCE</scope>
</reference>
<dbReference type="Pfam" id="PF00085">
    <property type="entry name" value="Thioredoxin"/>
    <property type="match status" value="1"/>
</dbReference>
<dbReference type="CDD" id="cd02961">
    <property type="entry name" value="PDI_a_family"/>
    <property type="match status" value="3"/>
</dbReference>
<feature type="chain" id="PRO_5040136137" description="Thioredoxin domain-containing protein" evidence="2">
    <location>
        <begin position="29"/>
        <end position="1194"/>
    </location>
</feature>
<protein>
    <recommendedName>
        <fullName evidence="3">Thioredoxin domain-containing protein</fullName>
    </recommendedName>
</protein>
<feature type="signal peptide" evidence="2">
    <location>
        <begin position="1"/>
        <end position="28"/>
    </location>
</feature>
<proteinExistence type="predicted"/>
<organism evidence="4 5">
    <name type="scientific">Chironomus riparius</name>
    <dbReference type="NCBI Taxonomy" id="315576"/>
    <lineage>
        <taxon>Eukaryota</taxon>
        <taxon>Metazoa</taxon>
        <taxon>Ecdysozoa</taxon>
        <taxon>Arthropoda</taxon>
        <taxon>Hexapoda</taxon>
        <taxon>Insecta</taxon>
        <taxon>Pterygota</taxon>
        <taxon>Neoptera</taxon>
        <taxon>Endopterygota</taxon>
        <taxon>Diptera</taxon>
        <taxon>Nematocera</taxon>
        <taxon>Chironomoidea</taxon>
        <taxon>Chironomidae</taxon>
        <taxon>Chironominae</taxon>
        <taxon>Chironomus</taxon>
    </lineage>
</organism>
<dbReference type="Gene3D" id="3.40.30.10">
    <property type="entry name" value="Glutaredoxin"/>
    <property type="match status" value="8"/>
</dbReference>
<evidence type="ECO:0000313" key="4">
    <source>
        <dbReference type="EMBL" id="CAH1715596.1"/>
    </source>
</evidence>
<name>A0A9P0IUR1_9DIPT</name>
<dbReference type="AlphaFoldDB" id="A0A9P0IUR1"/>
<accession>A0A9P0IUR1</accession>
<dbReference type="InterPro" id="IPR013766">
    <property type="entry name" value="Thioredoxin_domain"/>
</dbReference>
<keyword evidence="2" id="KW-0732">Signal</keyword>
<dbReference type="PROSITE" id="PS51352">
    <property type="entry name" value="THIOREDOXIN_2"/>
    <property type="match status" value="1"/>
</dbReference>
<dbReference type="PANTHER" id="PTHR19991:SF3">
    <property type="entry name" value="LETHAL (2) 01289, ISOFORM F"/>
    <property type="match status" value="1"/>
</dbReference>
<dbReference type="Gene3D" id="3.40.50.11390">
    <property type="match status" value="1"/>
</dbReference>
<reference evidence="4" key="2">
    <citation type="submission" date="2022-10" db="EMBL/GenBank/DDBJ databases">
        <authorList>
            <consortium name="ENA_rothamsted_submissions"/>
            <consortium name="culmorum"/>
            <person name="King R."/>
        </authorList>
    </citation>
    <scope>NUCLEOTIDE SEQUENCE</scope>
</reference>
<gene>
    <name evidence="4" type="ORF">CHIRRI_LOCUS3953</name>
</gene>
<evidence type="ECO:0000313" key="5">
    <source>
        <dbReference type="Proteomes" id="UP001153620"/>
    </source>
</evidence>
<feature type="compositionally biased region" description="Basic and acidic residues" evidence="1">
    <location>
        <begin position="1116"/>
        <end position="1166"/>
    </location>
</feature>
<dbReference type="SUPFAM" id="SSF52833">
    <property type="entry name" value="Thioredoxin-like"/>
    <property type="match status" value="5"/>
</dbReference>
<evidence type="ECO:0000256" key="1">
    <source>
        <dbReference type="SAM" id="MobiDB-lite"/>
    </source>
</evidence>
<dbReference type="InterPro" id="IPR036249">
    <property type="entry name" value="Thioredoxin-like_sf"/>
</dbReference>
<feature type="region of interest" description="Disordered" evidence="1">
    <location>
        <begin position="1085"/>
        <end position="1166"/>
    </location>
</feature>
<keyword evidence="5" id="KW-1185">Reference proteome</keyword>